<feature type="non-terminal residue" evidence="12">
    <location>
        <position position="167"/>
    </location>
</feature>
<accession>A0A2P5DPJ8</accession>
<dbReference type="SUPFAM" id="SSF48264">
    <property type="entry name" value="Cytochrome P450"/>
    <property type="match status" value="1"/>
</dbReference>
<keyword evidence="13" id="KW-1185">Reference proteome</keyword>
<evidence type="ECO:0000313" key="12">
    <source>
        <dbReference type="EMBL" id="PON75215.1"/>
    </source>
</evidence>
<reference evidence="13" key="1">
    <citation type="submission" date="2016-06" db="EMBL/GenBank/DDBJ databases">
        <title>Parallel loss of symbiosis genes in relatives of nitrogen-fixing non-legume Parasponia.</title>
        <authorList>
            <person name="Van Velzen R."/>
            <person name="Holmer R."/>
            <person name="Bu F."/>
            <person name="Rutten L."/>
            <person name="Van Zeijl A."/>
            <person name="Liu W."/>
            <person name="Santuari L."/>
            <person name="Cao Q."/>
            <person name="Sharma T."/>
            <person name="Shen D."/>
            <person name="Roswanjaya Y."/>
            <person name="Wardhani T."/>
            <person name="Kalhor M.S."/>
            <person name="Jansen J."/>
            <person name="Van den Hoogen J."/>
            <person name="Gungor B."/>
            <person name="Hartog M."/>
            <person name="Hontelez J."/>
            <person name="Verver J."/>
            <person name="Yang W.-C."/>
            <person name="Schijlen E."/>
            <person name="Repin R."/>
            <person name="Schilthuizen M."/>
            <person name="Schranz E."/>
            <person name="Heidstra R."/>
            <person name="Miyata K."/>
            <person name="Fedorova E."/>
            <person name="Kohlen W."/>
            <person name="Bisseling T."/>
            <person name="Smit S."/>
            <person name="Geurts R."/>
        </authorList>
    </citation>
    <scope>NUCLEOTIDE SEQUENCE [LARGE SCALE GENOMIC DNA]</scope>
    <source>
        <strain evidence="13">cv. WU1-14</strain>
    </source>
</reference>
<comment type="similarity">
    <text evidence="3">Belongs to the cytochrome P450 family.</text>
</comment>
<dbReference type="Gene3D" id="1.10.630.10">
    <property type="entry name" value="Cytochrome P450"/>
    <property type="match status" value="1"/>
</dbReference>
<dbReference type="STRING" id="3476.A0A2P5DPJ8"/>
<comment type="cofactor">
    <cofactor evidence="1">
        <name>heme</name>
        <dbReference type="ChEBI" id="CHEBI:30413"/>
    </cofactor>
</comment>
<evidence type="ECO:0000256" key="8">
    <source>
        <dbReference type="ARBA" id="ARBA00023002"/>
    </source>
</evidence>
<keyword evidence="11" id="KW-0472">Membrane</keyword>
<protein>
    <submittedName>
        <fullName evidence="12">Cytochrome P</fullName>
    </submittedName>
</protein>
<dbReference type="PANTHER" id="PTHR47953:SF19">
    <property type="entry name" value="OS06G0641600 PROTEIN"/>
    <property type="match status" value="1"/>
</dbReference>
<evidence type="ECO:0000256" key="3">
    <source>
        <dbReference type="ARBA" id="ARBA00010617"/>
    </source>
</evidence>
<evidence type="ECO:0000256" key="1">
    <source>
        <dbReference type="ARBA" id="ARBA00001971"/>
    </source>
</evidence>
<dbReference type="Pfam" id="PF00067">
    <property type="entry name" value="p450"/>
    <property type="match status" value="1"/>
</dbReference>
<dbReference type="InterPro" id="IPR036396">
    <property type="entry name" value="Cyt_P450_sf"/>
</dbReference>
<dbReference type="PANTHER" id="PTHR47953">
    <property type="entry name" value="OS08G0105600 PROTEIN"/>
    <property type="match status" value="1"/>
</dbReference>
<evidence type="ECO:0000256" key="2">
    <source>
        <dbReference type="ARBA" id="ARBA00004167"/>
    </source>
</evidence>
<keyword evidence="8" id="KW-0560">Oxidoreductase</keyword>
<name>A0A2P5DPJ8_PARAD</name>
<proteinExistence type="inferred from homology"/>
<dbReference type="InterPro" id="IPR001128">
    <property type="entry name" value="Cyt_P450"/>
</dbReference>
<keyword evidence="10" id="KW-0503">Monooxygenase</keyword>
<evidence type="ECO:0000256" key="4">
    <source>
        <dbReference type="ARBA" id="ARBA00022617"/>
    </source>
</evidence>
<comment type="subcellular location">
    <subcellularLocation>
        <location evidence="2">Membrane</location>
        <topology evidence="2">Single-pass membrane protein</topology>
    </subcellularLocation>
</comment>
<keyword evidence="9" id="KW-0408">Iron</keyword>
<dbReference type="GO" id="GO:0016020">
    <property type="term" value="C:membrane"/>
    <property type="evidence" value="ECO:0007669"/>
    <property type="project" value="UniProtKB-SubCell"/>
</dbReference>
<comment type="caution">
    <text evidence="12">The sequence shown here is derived from an EMBL/GenBank/DDBJ whole genome shotgun (WGS) entry which is preliminary data.</text>
</comment>
<evidence type="ECO:0000256" key="6">
    <source>
        <dbReference type="ARBA" id="ARBA00022723"/>
    </source>
</evidence>
<dbReference type="GO" id="GO:0004497">
    <property type="term" value="F:monooxygenase activity"/>
    <property type="evidence" value="ECO:0007669"/>
    <property type="project" value="UniProtKB-KW"/>
</dbReference>
<dbReference type="InterPro" id="IPR052306">
    <property type="entry name" value="CYP450_71D"/>
</dbReference>
<keyword evidence="5" id="KW-0812">Transmembrane</keyword>
<sequence length="167" mass="18627">MENIGGRLGEFAQKSFLSPRRVQSFRSIREEEVSDLVGYVHSKTGVPFNLSEKIFSLTYSITARAVFGKKCKEQEAFISAVEEGLKIAAGFSITEAFPSQTGLHWFSRMGPKLEKKVETIDIALENILNEHKADRSAKADTRKEKCILDVLLDLLGNSDLAFPLETT</sequence>
<dbReference type="Proteomes" id="UP000237105">
    <property type="component" value="Unassembled WGS sequence"/>
</dbReference>
<dbReference type="GO" id="GO:0005506">
    <property type="term" value="F:iron ion binding"/>
    <property type="evidence" value="ECO:0007669"/>
    <property type="project" value="InterPro"/>
</dbReference>
<evidence type="ECO:0000256" key="9">
    <source>
        <dbReference type="ARBA" id="ARBA00023004"/>
    </source>
</evidence>
<dbReference type="OrthoDB" id="2789670at2759"/>
<keyword evidence="7" id="KW-1133">Transmembrane helix</keyword>
<dbReference type="GO" id="GO:0020037">
    <property type="term" value="F:heme binding"/>
    <property type="evidence" value="ECO:0007669"/>
    <property type="project" value="InterPro"/>
</dbReference>
<keyword evidence="6" id="KW-0479">Metal-binding</keyword>
<evidence type="ECO:0000256" key="11">
    <source>
        <dbReference type="ARBA" id="ARBA00023136"/>
    </source>
</evidence>
<gene>
    <name evidence="12" type="ORF">PanWU01x14_045670</name>
</gene>
<keyword evidence="4" id="KW-0349">Heme</keyword>
<dbReference type="AlphaFoldDB" id="A0A2P5DPJ8"/>
<evidence type="ECO:0000313" key="13">
    <source>
        <dbReference type="Proteomes" id="UP000237105"/>
    </source>
</evidence>
<evidence type="ECO:0000256" key="10">
    <source>
        <dbReference type="ARBA" id="ARBA00023033"/>
    </source>
</evidence>
<evidence type="ECO:0000256" key="7">
    <source>
        <dbReference type="ARBA" id="ARBA00022989"/>
    </source>
</evidence>
<dbReference type="GO" id="GO:0016705">
    <property type="term" value="F:oxidoreductase activity, acting on paired donors, with incorporation or reduction of molecular oxygen"/>
    <property type="evidence" value="ECO:0007669"/>
    <property type="project" value="InterPro"/>
</dbReference>
<evidence type="ECO:0000256" key="5">
    <source>
        <dbReference type="ARBA" id="ARBA00022692"/>
    </source>
</evidence>
<organism evidence="12 13">
    <name type="scientific">Parasponia andersonii</name>
    <name type="common">Sponia andersonii</name>
    <dbReference type="NCBI Taxonomy" id="3476"/>
    <lineage>
        <taxon>Eukaryota</taxon>
        <taxon>Viridiplantae</taxon>
        <taxon>Streptophyta</taxon>
        <taxon>Embryophyta</taxon>
        <taxon>Tracheophyta</taxon>
        <taxon>Spermatophyta</taxon>
        <taxon>Magnoliopsida</taxon>
        <taxon>eudicotyledons</taxon>
        <taxon>Gunneridae</taxon>
        <taxon>Pentapetalae</taxon>
        <taxon>rosids</taxon>
        <taxon>fabids</taxon>
        <taxon>Rosales</taxon>
        <taxon>Cannabaceae</taxon>
        <taxon>Parasponia</taxon>
    </lineage>
</organism>
<dbReference type="EMBL" id="JXTB01000025">
    <property type="protein sequence ID" value="PON75215.1"/>
    <property type="molecule type" value="Genomic_DNA"/>
</dbReference>